<evidence type="ECO:0000313" key="3">
    <source>
        <dbReference type="Proteomes" id="UP001059934"/>
    </source>
</evidence>
<dbReference type="NCBIfam" id="NF002043">
    <property type="entry name" value="PRK00870.1"/>
    <property type="match status" value="1"/>
</dbReference>
<dbReference type="PRINTS" id="PR00412">
    <property type="entry name" value="EPOXHYDRLASE"/>
</dbReference>
<protein>
    <submittedName>
        <fullName evidence="2">Haloalkane dehalogenase</fullName>
        <ecNumber evidence="2">3.8.1.5</ecNumber>
    </submittedName>
</protein>
<dbReference type="PANTHER" id="PTHR43798:SF33">
    <property type="entry name" value="HYDROLASE, PUTATIVE (AFU_ORTHOLOGUE AFUA_2G14860)-RELATED"/>
    <property type="match status" value="1"/>
</dbReference>
<proteinExistence type="predicted"/>
<dbReference type="GO" id="GO:0018786">
    <property type="term" value="F:haloalkane dehalogenase activity"/>
    <property type="evidence" value="ECO:0007669"/>
    <property type="project" value="UniProtKB-EC"/>
</dbReference>
<gene>
    <name evidence="2" type="ORF">NYF23_02405</name>
</gene>
<reference evidence="2" key="1">
    <citation type="submission" date="2022-08" db="EMBL/GenBank/DDBJ databases">
        <title>Catabolic pathway analysis in culturable SAR92 clade bacteria reveals their overlooked roles in DMSP degradation in coastal seas.</title>
        <authorList>
            <person name="He X."/>
            <person name="Zhang X."/>
            <person name="Zhang Y."/>
        </authorList>
    </citation>
    <scope>NUCLEOTIDE SEQUENCE</scope>
    <source>
        <strain evidence="2">H455</strain>
    </source>
</reference>
<dbReference type="EC" id="3.8.1.5" evidence="2"/>
<dbReference type="PANTHER" id="PTHR43798">
    <property type="entry name" value="MONOACYLGLYCEROL LIPASE"/>
    <property type="match status" value="1"/>
</dbReference>
<organism evidence="2 3">
    <name type="scientific">SAR92 clade bacterium H455</name>
    <dbReference type="NCBI Taxonomy" id="2974818"/>
    <lineage>
        <taxon>Bacteria</taxon>
        <taxon>Pseudomonadati</taxon>
        <taxon>Pseudomonadota</taxon>
        <taxon>Gammaproteobacteria</taxon>
        <taxon>Cellvibrionales</taxon>
        <taxon>Porticoccaceae</taxon>
        <taxon>SAR92 clade</taxon>
    </lineage>
</organism>
<evidence type="ECO:0000259" key="1">
    <source>
        <dbReference type="Pfam" id="PF00561"/>
    </source>
</evidence>
<dbReference type="InterPro" id="IPR050266">
    <property type="entry name" value="AB_hydrolase_sf"/>
</dbReference>
<dbReference type="InterPro" id="IPR000639">
    <property type="entry name" value="Epox_hydrolase-like"/>
</dbReference>
<evidence type="ECO:0000313" key="2">
    <source>
        <dbReference type="EMBL" id="UVW35474.1"/>
    </source>
</evidence>
<dbReference type="EMBL" id="CP103416">
    <property type="protein sequence ID" value="UVW35474.1"/>
    <property type="molecule type" value="Genomic_DNA"/>
</dbReference>
<dbReference type="Pfam" id="PF00561">
    <property type="entry name" value="Abhydrolase_1"/>
    <property type="match status" value="1"/>
</dbReference>
<dbReference type="Gene3D" id="3.40.50.1820">
    <property type="entry name" value="alpha/beta hydrolase"/>
    <property type="match status" value="1"/>
</dbReference>
<keyword evidence="3" id="KW-1185">Reference proteome</keyword>
<name>A0ABY5TTH9_9GAMM</name>
<keyword evidence="2" id="KW-0378">Hydrolase</keyword>
<dbReference type="PRINTS" id="PR00111">
    <property type="entry name" value="ABHYDROLASE"/>
</dbReference>
<dbReference type="InterPro" id="IPR000073">
    <property type="entry name" value="AB_hydrolase_1"/>
</dbReference>
<feature type="domain" description="AB hydrolase-1" evidence="1">
    <location>
        <begin position="47"/>
        <end position="155"/>
    </location>
</feature>
<dbReference type="InterPro" id="IPR029058">
    <property type="entry name" value="AB_hydrolase_fold"/>
</dbReference>
<accession>A0ABY5TTH9</accession>
<sequence>MDILRTPDHCFDNIPEYPFAPHYTTVKTHDGSDLRIHHIDEGPKDGPIILCMHGQPVWSYLYARMIPHLVKAGIRVIAPDLPGYGKSDKPAAREDYTYQRQVDWMNQWLVQNDFTNLTFFGQDWGGLIGLRMVADNGDRFARVAIGNTGLPYSPDVPQEVVEEITAFRNSKKKLNLFSMMAQIRKMDGAGGEKYSSLRQFSHWQKYTWQNKDVPVGIISSSQMEKRNPLSVALELFMRTIGLGKISPFPSQLSTIYEAPFPSPEYKMAVRAMPTQVPIMPDPSLEAQKKAWNFFETFEKPFLCVGAGNDPITNGFEKPWLAKVPGTRGQPHATIGGGHFFQWAKAEKLSGILADFIFKNSAGERPIKSPEASV</sequence>
<dbReference type="Proteomes" id="UP001059934">
    <property type="component" value="Chromosome"/>
</dbReference>
<dbReference type="SUPFAM" id="SSF53474">
    <property type="entry name" value="alpha/beta-Hydrolases"/>
    <property type="match status" value="1"/>
</dbReference>